<dbReference type="AlphaFoldDB" id="A0A2N3KWW3"/>
<evidence type="ECO:0000313" key="2">
    <source>
        <dbReference type="EMBL" id="PKR55071.1"/>
    </source>
</evidence>
<name>A0A2N3KWW3_9PROT</name>
<sequence>MSRPFNNSYPCPHCNCGCRTVKSLQQSPLYREITFVCKNPECGHRFVVEMSPVRTITASQIPNPTIQLPMCRRA</sequence>
<dbReference type="OrthoDB" id="7362772at2"/>
<dbReference type="InterPro" id="IPR007684">
    <property type="entry name" value="Znf_Ogr/Delta"/>
</dbReference>
<evidence type="ECO:0000259" key="1">
    <source>
        <dbReference type="Pfam" id="PF04606"/>
    </source>
</evidence>
<gene>
    <name evidence="2" type="ORF">COO20_06700</name>
</gene>
<proteinExistence type="predicted"/>
<protein>
    <submittedName>
        <fullName evidence="2">Transcriptional regulator</fullName>
    </submittedName>
</protein>
<dbReference type="Pfam" id="PF04606">
    <property type="entry name" value="Ogr_Delta"/>
    <property type="match status" value="1"/>
</dbReference>
<reference evidence="2 3" key="1">
    <citation type="submission" date="2017-09" db="EMBL/GenBank/DDBJ databases">
        <title>Biodiversity and function of Thalassospira species in the particle-attached aromatic-hydrocarbon-degrading consortia from the surface seawater of the South China Sea.</title>
        <authorList>
            <person name="Dong C."/>
            <person name="Liu R."/>
            <person name="Shao Z."/>
        </authorList>
    </citation>
    <scope>NUCLEOTIDE SEQUENCE [LARGE SCALE GENOMIC DNA]</scope>
    <source>
        <strain evidence="2 3">CSC1P2</strain>
    </source>
</reference>
<dbReference type="RefSeq" id="WP_101264913.1">
    <property type="nucleotide sequence ID" value="NZ_NWTK01000003.1"/>
</dbReference>
<dbReference type="EMBL" id="NWTK01000003">
    <property type="protein sequence ID" value="PKR55071.1"/>
    <property type="molecule type" value="Genomic_DNA"/>
</dbReference>
<comment type="caution">
    <text evidence="2">The sequence shown here is derived from an EMBL/GenBank/DDBJ whole genome shotgun (WGS) entry which is preliminary data.</text>
</comment>
<dbReference type="Proteomes" id="UP000233597">
    <property type="component" value="Unassembled WGS sequence"/>
</dbReference>
<accession>A0A2N3KWW3</accession>
<feature type="domain" description="Zinc finger Ogr/Delta-type" evidence="1">
    <location>
        <begin position="11"/>
        <end position="56"/>
    </location>
</feature>
<organism evidence="2 3">
    <name type="scientific">Thalassospira marina</name>
    <dbReference type="NCBI Taxonomy" id="2048283"/>
    <lineage>
        <taxon>Bacteria</taxon>
        <taxon>Pseudomonadati</taxon>
        <taxon>Pseudomonadota</taxon>
        <taxon>Alphaproteobacteria</taxon>
        <taxon>Rhodospirillales</taxon>
        <taxon>Thalassospiraceae</taxon>
        <taxon>Thalassospira</taxon>
    </lineage>
</organism>
<evidence type="ECO:0000313" key="3">
    <source>
        <dbReference type="Proteomes" id="UP000233597"/>
    </source>
</evidence>